<reference evidence="3 4" key="1">
    <citation type="journal article" date="2016" name="Proc. Natl. Acad. Sci. U.S.A.">
        <title>Comparative genomics of biotechnologically important yeasts.</title>
        <authorList>
            <person name="Riley R."/>
            <person name="Haridas S."/>
            <person name="Wolfe K.H."/>
            <person name="Lopes M.R."/>
            <person name="Hittinger C.T."/>
            <person name="Goeker M."/>
            <person name="Salamov A.A."/>
            <person name="Wisecaver J.H."/>
            <person name="Long T.M."/>
            <person name="Calvey C.H."/>
            <person name="Aerts A.L."/>
            <person name="Barry K.W."/>
            <person name="Choi C."/>
            <person name="Clum A."/>
            <person name="Coughlan A.Y."/>
            <person name="Deshpande S."/>
            <person name="Douglass A.P."/>
            <person name="Hanson S.J."/>
            <person name="Klenk H.-P."/>
            <person name="LaButti K.M."/>
            <person name="Lapidus A."/>
            <person name="Lindquist E.A."/>
            <person name="Lipzen A.M."/>
            <person name="Meier-Kolthoff J.P."/>
            <person name="Ohm R.A."/>
            <person name="Otillar R.P."/>
            <person name="Pangilinan J.L."/>
            <person name="Peng Y."/>
            <person name="Rokas A."/>
            <person name="Rosa C.A."/>
            <person name="Scheuner C."/>
            <person name="Sibirny A.A."/>
            <person name="Slot J.C."/>
            <person name="Stielow J.B."/>
            <person name="Sun H."/>
            <person name="Kurtzman C.P."/>
            <person name="Blackwell M."/>
            <person name="Grigoriev I.V."/>
            <person name="Jeffries T.W."/>
        </authorList>
    </citation>
    <scope>NUCLEOTIDE SEQUENCE [LARGE SCALE GENOMIC DNA]</scope>
    <source>
        <strain evidence="4">ATCC 58044 / CBS 1984 / NCYC 433 / NRRL Y-366-8</strain>
    </source>
</reference>
<feature type="domain" description="Alpha/beta hydrolase fold-3" evidence="2">
    <location>
        <begin position="6"/>
        <end position="92"/>
    </location>
</feature>
<dbReference type="InterPro" id="IPR050300">
    <property type="entry name" value="GDXG_lipolytic_enzyme"/>
</dbReference>
<protein>
    <recommendedName>
        <fullName evidence="2">Alpha/beta hydrolase fold-3 domain-containing protein</fullName>
    </recommendedName>
</protein>
<dbReference type="GO" id="GO:0004061">
    <property type="term" value="F:arylformamidase activity"/>
    <property type="evidence" value="ECO:0007669"/>
    <property type="project" value="EnsemblFungi"/>
</dbReference>
<evidence type="ECO:0000259" key="2">
    <source>
        <dbReference type="Pfam" id="PF07859"/>
    </source>
</evidence>
<dbReference type="STRING" id="683960.A0A1E3P9G3"/>
<evidence type="ECO:0000256" key="1">
    <source>
        <dbReference type="ARBA" id="ARBA00022801"/>
    </source>
</evidence>
<gene>
    <name evidence="3" type="ORF">WICANDRAFT_13678</name>
</gene>
<evidence type="ECO:0000313" key="3">
    <source>
        <dbReference type="EMBL" id="ODQ62053.1"/>
    </source>
</evidence>
<dbReference type="Pfam" id="PF07859">
    <property type="entry name" value="Abhydrolase_3"/>
    <property type="match status" value="1"/>
</dbReference>
<feature type="non-terminal residue" evidence="3">
    <location>
        <position position="198"/>
    </location>
</feature>
<sequence>STKTPLIFIHGGAWVDPNNTDMDADKLSSYLPYDIPLFSIDYRLTPEVKYPKHNEDVLSAIKFILDAHKYEKIKLAGHSVGSTIILSILGELKGFVDEVVLIDGIFDLNEWVKEYPSCEKYVSDSHDDYENIKPLQLTDYGNVKFNVVHSYQDELLSLGQTRWLIKQLENNQVPYTLKISNLGEHEEVYRHTELAKFI</sequence>
<feature type="non-terminal residue" evidence="3">
    <location>
        <position position="1"/>
    </location>
</feature>
<dbReference type="PANTHER" id="PTHR48081">
    <property type="entry name" value="AB HYDROLASE SUPERFAMILY PROTEIN C4A8.06C"/>
    <property type="match status" value="1"/>
</dbReference>
<name>A0A1E3P9G3_WICAA</name>
<accession>A0A1E3P9G3</accession>
<keyword evidence="4" id="KW-1185">Reference proteome</keyword>
<dbReference type="InterPro" id="IPR013094">
    <property type="entry name" value="AB_hydrolase_3"/>
</dbReference>
<dbReference type="PANTHER" id="PTHR48081:SF33">
    <property type="entry name" value="KYNURENINE FORMAMIDASE"/>
    <property type="match status" value="1"/>
</dbReference>
<dbReference type="GO" id="GO:0030307">
    <property type="term" value="P:positive regulation of cell growth"/>
    <property type="evidence" value="ECO:0007669"/>
    <property type="project" value="EnsemblFungi"/>
</dbReference>
<dbReference type="RefSeq" id="XP_019041260.1">
    <property type="nucleotide sequence ID" value="XM_019180581.1"/>
</dbReference>
<dbReference type="Proteomes" id="UP000094112">
    <property type="component" value="Unassembled WGS sequence"/>
</dbReference>
<proteinExistence type="predicted"/>
<keyword evidence="1" id="KW-0378">Hydrolase</keyword>
<dbReference type="GO" id="GO:0009435">
    <property type="term" value="P:NAD+ biosynthetic process"/>
    <property type="evidence" value="ECO:0007669"/>
    <property type="project" value="EnsemblFungi"/>
</dbReference>
<organism evidence="3 4">
    <name type="scientific">Wickerhamomyces anomalus (strain ATCC 58044 / CBS 1984 / NCYC 433 / NRRL Y-366-8)</name>
    <name type="common">Yeast</name>
    <name type="synonym">Hansenula anomala</name>
    <dbReference type="NCBI Taxonomy" id="683960"/>
    <lineage>
        <taxon>Eukaryota</taxon>
        <taxon>Fungi</taxon>
        <taxon>Dikarya</taxon>
        <taxon>Ascomycota</taxon>
        <taxon>Saccharomycotina</taxon>
        <taxon>Saccharomycetes</taxon>
        <taxon>Phaffomycetales</taxon>
        <taxon>Wickerhamomycetaceae</taxon>
        <taxon>Wickerhamomyces</taxon>
    </lineage>
</organism>
<evidence type="ECO:0000313" key="4">
    <source>
        <dbReference type="Proteomes" id="UP000094112"/>
    </source>
</evidence>
<dbReference type="Gene3D" id="3.40.50.1820">
    <property type="entry name" value="alpha/beta hydrolase"/>
    <property type="match status" value="1"/>
</dbReference>
<dbReference type="SUPFAM" id="SSF53474">
    <property type="entry name" value="alpha/beta-Hydrolases"/>
    <property type="match status" value="1"/>
</dbReference>
<dbReference type="InterPro" id="IPR029058">
    <property type="entry name" value="AB_hydrolase_fold"/>
</dbReference>
<dbReference type="AlphaFoldDB" id="A0A1E3P9G3"/>
<dbReference type="EMBL" id="KV454208">
    <property type="protein sequence ID" value="ODQ62053.1"/>
    <property type="molecule type" value="Genomic_DNA"/>
</dbReference>
<dbReference type="GeneID" id="30197827"/>
<dbReference type="OrthoDB" id="420264at2759"/>